<keyword evidence="5 6" id="KW-0472">Membrane</keyword>
<evidence type="ECO:0000256" key="3">
    <source>
        <dbReference type="ARBA" id="ARBA00022692"/>
    </source>
</evidence>
<evidence type="ECO:0000256" key="6">
    <source>
        <dbReference type="SAM" id="Phobius"/>
    </source>
</evidence>
<dbReference type="Pfam" id="PF13515">
    <property type="entry name" value="FUSC_2"/>
    <property type="match status" value="1"/>
</dbReference>
<dbReference type="AlphaFoldDB" id="A0ABD1QZA5"/>
<evidence type="ECO:0000313" key="9">
    <source>
        <dbReference type="Proteomes" id="UP001604336"/>
    </source>
</evidence>
<name>A0ABD1QZA5_9LAMI</name>
<keyword evidence="4 6" id="KW-1133">Transmembrane helix</keyword>
<organism evidence="8 9">
    <name type="scientific">Abeliophyllum distichum</name>
    <dbReference type="NCBI Taxonomy" id="126358"/>
    <lineage>
        <taxon>Eukaryota</taxon>
        <taxon>Viridiplantae</taxon>
        <taxon>Streptophyta</taxon>
        <taxon>Embryophyta</taxon>
        <taxon>Tracheophyta</taxon>
        <taxon>Spermatophyta</taxon>
        <taxon>Magnoliopsida</taxon>
        <taxon>eudicotyledons</taxon>
        <taxon>Gunneridae</taxon>
        <taxon>Pentapetalae</taxon>
        <taxon>asterids</taxon>
        <taxon>lamiids</taxon>
        <taxon>Lamiales</taxon>
        <taxon>Oleaceae</taxon>
        <taxon>Forsythieae</taxon>
        <taxon>Abeliophyllum</taxon>
    </lineage>
</organism>
<evidence type="ECO:0000256" key="2">
    <source>
        <dbReference type="ARBA" id="ARBA00022475"/>
    </source>
</evidence>
<protein>
    <recommendedName>
        <fullName evidence="7">Integral membrane bound transporter domain-containing protein</fullName>
    </recommendedName>
</protein>
<dbReference type="PANTHER" id="PTHR30509">
    <property type="entry name" value="P-HYDROXYBENZOIC ACID EFFLUX PUMP SUBUNIT-RELATED"/>
    <property type="match status" value="1"/>
</dbReference>
<dbReference type="Proteomes" id="UP001604336">
    <property type="component" value="Unassembled WGS sequence"/>
</dbReference>
<dbReference type="GO" id="GO:0005886">
    <property type="term" value="C:plasma membrane"/>
    <property type="evidence" value="ECO:0007669"/>
    <property type="project" value="UniProtKB-SubCell"/>
</dbReference>
<evidence type="ECO:0000256" key="1">
    <source>
        <dbReference type="ARBA" id="ARBA00004651"/>
    </source>
</evidence>
<feature type="transmembrane region" description="Helical" evidence="6">
    <location>
        <begin position="134"/>
        <end position="154"/>
    </location>
</feature>
<feature type="transmembrane region" description="Helical" evidence="6">
    <location>
        <begin position="394"/>
        <end position="415"/>
    </location>
</feature>
<feature type="transmembrane region" description="Helical" evidence="6">
    <location>
        <begin position="166"/>
        <end position="183"/>
    </location>
</feature>
<comment type="subcellular location">
    <subcellularLocation>
        <location evidence="1">Cell membrane</location>
        <topology evidence="1">Multi-pass membrane protein</topology>
    </subcellularLocation>
</comment>
<feature type="domain" description="Integral membrane bound transporter" evidence="7">
    <location>
        <begin position="406"/>
        <end position="534"/>
    </location>
</feature>
<comment type="caution">
    <text evidence="8">The sequence shown here is derived from an EMBL/GenBank/DDBJ whole genome shotgun (WGS) entry which is preliminary data.</text>
</comment>
<keyword evidence="9" id="KW-1185">Reference proteome</keyword>
<dbReference type="EMBL" id="JBFOLK010000010">
    <property type="protein sequence ID" value="KAL2481527.1"/>
    <property type="molecule type" value="Genomic_DNA"/>
</dbReference>
<dbReference type="PANTHER" id="PTHR30509:SF34">
    <property type="entry name" value="F3L24.34 PROTEIN"/>
    <property type="match status" value="1"/>
</dbReference>
<dbReference type="InterPro" id="IPR049453">
    <property type="entry name" value="Memb_transporter_dom"/>
</dbReference>
<evidence type="ECO:0000256" key="4">
    <source>
        <dbReference type="ARBA" id="ARBA00022989"/>
    </source>
</evidence>
<gene>
    <name evidence="8" type="ORF">Adt_34493</name>
</gene>
<keyword evidence="2" id="KW-1003">Cell membrane</keyword>
<accession>A0ABD1QZA5</accession>
<proteinExistence type="predicted"/>
<feature type="transmembrane region" description="Helical" evidence="6">
    <location>
        <begin position="517"/>
        <end position="538"/>
    </location>
</feature>
<reference evidence="9" key="1">
    <citation type="submission" date="2024-07" db="EMBL/GenBank/DDBJ databases">
        <title>Two chromosome-level genome assemblies of Korean endemic species Abeliophyllum distichum and Forsythia ovata (Oleaceae).</title>
        <authorList>
            <person name="Jang H."/>
        </authorList>
    </citation>
    <scope>NUCLEOTIDE SEQUENCE [LARGE SCALE GENOMIC DNA]</scope>
</reference>
<sequence>MASTVAERGRIVWRMRLHSAFRTASACAIVGGTTLYGPESLRKQIKFPAFCYLTAILIVGDATLGDTLRGFWHAIYATIQVVPLSMLSLWILGPGLLFHRRGGPGSGAVFIPGGAAGVDTFDSPNGSLAGRLSWYLPLLVMTLPVLVSCTHYMLHQVLALVPWLPFWPYCFHTLGQSVLSVYAENASERMNLYLKAFSANNNQAKMELISQAKPFAETGSKLLHSIRILQPGMQWERPYSRYWKPDFNPGERLQCMEMPMGGIENALISSPAFPVRVVDQEELSNAIQRVSVQTEQARCFLLFNSMTAPATGGEFMEKILLPLELISTMKESVLFFFSCIEMFLNDSTARRKPESTLDTYISPGEVQTQQERAVFGIRKAFSSWITKLVDKERLVFAFKCSVSLGLAMLFGLLFNKENGCWSGLTIAFSFVTGRHAVFTIANTRAQGTAIGSVYGVLCCFLFQKYAELRFLALLPWIIFTGFLRHSRMYGQTGGTSSAIGALLILGRKKYETPNEFAIIRLTEVLIGLSCYIFVELFMQRTRAAPLAKSHLYLSLITLQDCIKHIRFVLQAKRPAIFHISRN</sequence>
<feature type="transmembrane region" description="Helical" evidence="6">
    <location>
        <begin position="20"/>
        <end position="37"/>
    </location>
</feature>
<evidence type="ECO:0000256" key="5">
    <source>
        <dbReference type="ARBA" id="ARBA00023136"/>
    </source>
</evidence>
<keyword evidence="3 6" id="KW-0812">Transmembrane</keyword>
<feature type="transmembrane region" description="Helical" evidence="6">
    <location>
        <begin position="71"/>
        <end position="92"/>
    </location>
</feature>
<evidence type="ECO:0000313" key="8">
    <source>
        <dbReference type="EMBL" id="KAL2481527.1"/>
    </source>
</evidence>
<evidence type="ECO:0000259" key="7">
    <source>
        <dbReference type="Pfam" id="PF13515"/>
    </source>
</evidence>